<dbReference type="OrthoDB" id="2447506at2759"/>
<gene>
    <name evidence="1" type="ORF">F8M41_004385</name>
</gene>
<accession>A0A8H4A5G3</accession>
<proteinExistence type="predicted"/>
<sequence>MLQNYGLSQIFYTMTMDEDKWTHLKKILETTGDYFERDKFQNRGTIHTYRFVYTELKIPELIELKTIRADMPNPITEQVLFQLVSTFQVHQCIKEKCGGPETNLNPCKKGFPQPLSNYTYCNTNSK</sequence>
<keyword evidence="1" id="KW-0067">ATP-binding</keyword>
<evidence type="ECO:0000313" key="1">
    <source>
        <dbReference type="EMBL" id="KAF0437469.1"/>
    </source>
</evidence>
<protein>
    <submittedName>
        <fullName evidence="1">ATP-dependent DNA helicase pif1-like</fullName>
    </submittedName>
</protein>
<evidence type="ECO:0000313" key="2">
    <source>
        <dbReference type="Proteomes" id="UP000439903"/>
    </source>
</evidence>
<dbReference type="GO" id="GO:0004386">
    <property type="term" value="F:helicase activity"/>
    <property type="evidence" value="ECO:0007669"/>
    <property type="project" value="UniProtKB-KW"/>
</dbReference>
<organism evidence="1 2">
    <name type="scientific">Gigaspora margarita</name>
    <dbReference type="NCBI Taxonomy" id="4874"/>
    <lineage>
        <taxon>Eukaryota</taxon>
        <taxon>Fungi</taxon>
        <taxon>Fungi incertae sedis</taxon>
        <taxon>Mucoromycota</taxon>
        <taxon>Glomeromycotina</taxon>
        <taxon>Glomeromycetes</taxon>
        <taxon>Diversisporales</taxon>
        <taxon>Gigasporaceae</taxon>
        <taxon>Gigaspora</taxon>
    </lineage>
</organism>
<keyword evidence="1" id="KW-0547">Nucleotide-binding</keyword>
<reference evidence="1 2" key="1">
    <citation type="journal article" date="2019" name="Environ. Microbiol.">
        <title>At the nexus of three kingdoms: the genome of the mycorrhizal fungus Gigaspora margarita provides insights into plant, endobacterial and fungal interactions.</title>
        <authorList>
            <person name="Venice F."/>
            <person name="Ghignone S."/>
            <person name="Salvioli di Fossalunga A."/>
            <person name="Amselem J."/>
            <person name="Novero M."/>
            <person name="Xianan X."/>
            <person name="Sedzielewska Toro K."/>
            <person name="Morin E."/>
            <person name="Lipzen A."/>
            <person name="Grigoriev I.V."/>
            <person name="Henrissat B."/>
            <person name="Martin F.M."/>
            <person name="Bonfante P."/>
        </authorList>
    </citation>
    <scope>NUCLEOTIDE SEQUENCE [LARGE SCALE GENOMIC DNA]</scope>
    <source>
        <strain evidence="1 2">BEG34</strain>
    </source>
</reference>
<keyword evidence="2" id="KW-1185">Reference proteome</keyword>
<dbReference type="EMBL" id="WTPW01001400">
    <property type="protein sequence ID" value="KAF0437469.1"/>
    <property type="molecule type" value="Genomic_DNA"/>
</dbReference>
<keyword evidence="1" id="KW-0378">Hydrolase</keyword>
<dbReference type="Proteomes" id="UP000439903">
    <property type="component" value="Unassembled WGS sequence"/>
</dbReference>
<name>A0A8H4A5G3_GIGMA</name>
<keyword evidence="1" id="KW-0347">Helicase</keyword>
<dbReference type="AlphaFoldDB" id="A0A8H4A5G3"/>
<comment type="caution">
    <text evidence="1">The sequence shown here is derived from an EMBL/GenBank/DDBJ whole genome shotgun (WGS) entry which is preliminary data.</text>
</comment>